<dbReference type="InterPro" id="IPR014716">
    <property type="entry name" value="Fibrinogen_a/b/g_C_1"/>
</dbReference>
<dbReference type="Gene3D" id="3.90.215.10">
    <property type="entry name" value="Gamma Fibrinogen, chain A, domain 1"/>
    <property type="match status" value="1"/>
</dbReference>
<dbReference type="InterPro" id="IPR002181">
    <property type="entry name" value="Fibrinogen_a/b/g_C_dom"/>
</dbReference>
<evidence type="ECO:0000256" key="9">
    <source>
        <dbReference type="ARBA" id="ARBA00023157"/>
    </source>
</evidence>
<keyword evidence="8" id="KW-0472">Membrane</keyword>
<dbReference type="GO" id="GO:0016020">
    <property type="term" value="C:membrane"/>
    <property type="evidence" value="ECO:0007669"/>
    <property type="project" value="UniProtKB-SubCell"/>
</dbReference>
<dbReference type="SMART" id="SM00186">
    <property type="entry name" value="FBG"/>
    <property type="match status" value="1"/>
</dbReference>
<dbReference type="GeneTree" id="ENSGT00940000155976"/>
<dbReference type="PROSITE" id="PS51406">
    <property type="entry name" value="FIBRINOGEN_C_2"/>
    <property type="match status" value="1"/>
</dbReference>
<dbReference type="PROSITE" id="PS00514">
    <property type="entry name" value="FIBRINOGEN_C_1"/>
    <property type="match status" value="1"/>
</dbReference>
<name>A0A3P8YJP3_ESOLU</name>
<dbReference type="Pfam" id="PF00147">
    <property type="entry name" value="Fibrinogen_C"/>
    <property type="match status" value="1"/>
</dbReference>
<reference evidence="14" key="2">
    <citation type="submission" date="2020-02" db="EMBL/GenBank/DDBJ databases">
        <title>Esox lucius (northern pike) genome, fEsoLuc1, primary haplotype.</title>
        <authorList>
            <person name="Myers G."/>
            <person name="Karagic N."/>
            <person name="Meyer A."/>
            <person name="Pippel M."/>
            <person name="Reichard M."/>
            <person name="Winkler S."/>
            <person name="Tracey A."/>
            <person name="Sims Y."/>
            <person name="Howe K."/>
            <person name="Rhie A."/>
            <person name="Formenti G."/>
            <person name="Durbin R."/>
            <person name="Fedrigo O."/>
            <person name="Jarvis E.D."/>
        </authorList>
    </citation>
    <scope>NUCLEOTIDE SEQUENCE [LARGE SCALE GENOMIC DNA]</scope>
</reference>
<evidence type="ECO:0000256" key="3">
    <source>
        <dbReference type="ARBA" id="ARBA00022692"/>
    </source>
</evidence>
<dbReference type="Ensembl" id="ENSELUT00000025647.3">
    <property type="protein sequence ID" value="ENSELUP00000016341.2"/>
    <property type="gene ID" value="ENSELUG00000016156.3"/>
</dbReference>
<dbReference type="PANTHER" id="PTHR19143:SF45">
    <property type="entry name" value="FIBRINOGEN C DOMAIN-CONTAINING PROTEIN 1"/>
    <property type="match status" value="1"/>
</dbReference>
<evidence type="ECO:0000256" key="7">
    <source>
        <dbReference type="ARBA" id="ARBA00022989"/>
    </source>
</evidence>
<feature type="domain" description="Fibrinogen C-terminal" evidence="13">
    <location>
        <begin position="223"/>
        <end position="446"/>
    </location>
</feature>
<evidence type="ECO:0000256" key="6">
    <source>
        <dbReference type="ARBA" id="ARBA00022968"/>
    </source>
</evidence>
<reference evidence="14" key="3">
    <citation type="submission" date="2025-08" db="UniProtKB">
        <authorList>
            <consortium name="Ensembl"/>
        </authorList>
    </citation>
    <scope>IDENTIFICATION</scope>
</reference>
<organism evidence="14 15">
    <name type="scientific">Esox lucius</name>
    <name type="common">Northern pike</name>
    <dbReference type="NCBI Taxonomy" id="8010"/>
    <lineage>
        <taxon>Eukaryota</taxon>
        <taxon>Metazoa</taxon>
        <taxon>Chordata</taxon>
        <taxon>Craniata</taxon>
        <taxon>Vertebrata</taxon>
        <taxon>Euteleostomi</taxon>
        <taxon>Actinopterygii</taxon>
        <taxon>Neopterygii</taxon>
        <taxon>Teleostei</taxon>
        <taxon>Protacanthopterygii</taxon>
        <taxon>Esociformes</taxon>
        <taxon>Esocidae</taxon>
        <taxon>Esox</taxon>
    </lineage>
</organism>
<dbReference type="GO" id="GO:0005615">
    <property type="term" value="C:extracellular space"/>
    <property type="evidence" value="ECO:0007669"/>
    <property type="project" value="TreeGrafter"/>
</dbReference>
<comment type="subunit">
    <text evidence="11">Homotetramer; disulfide-linked.</text>
</comment>
<dbReference type="PANTHER" id="PTHR19143">
    <property type="entry name" value="FIBRINOGEN/TENASCIN/ANGIOPOEITIN"/>
    <property type="match status" value="1"/>
</dbReference>
<proteinExistence type="predicted"/>
<keyword evidence="6" id="KW-0735">Signal-anchor</keyword>
<keyword evidence="7" id="KW-1133">Transmembrane helix</keyword>
<reference evidence="15" key="1">
    <citation type="journal article" date="2014" name="PLoS ONE">
        <title>The genome and linkage map of the northern pike (Esox lucius): conserved synteny revealed between the salmonid sister group and the Neoteleostei.</title>
        <authorList>
            <person name="Rondeau E.B."/>
            <person name="Minkley D.R."/>
            <person name="Leong J.S."/>
            <person name="Messmer A.M."/>
            <person name="Jantzen J.R."/>
            <person name="von Schalburg K.R."/>
            <person name="Lemon C."/>
            <person name="Bird N.H."/>
            <person name="Koop B.F."/>
        </authorList>
    </citation>
    <scope>NUCLEOTIDE SEQUENCE</scope>
</reference>
<keyword evidence="15" id="KW-1185">Reference proteome</keyword>
<accession>A0A3P8YJP3</accession>
<evidence type="ECO:0000256" key="12">
    <source>
        <dbReference type="SAM" id="MobiDB-lite"/>
    </source>
</evidence>
<protein>
    <recommendedName>
        <fullName evidence="13">Fibrinogen C-terminal domain-containing protein</fullName>
    </recommendedName>
</protein>
<evidence type="ECO:0000256" key="11">
    <source>
        <dbReference type="ARBA" id="ARBA00038769"/>
    </source>
</evidence>
<dbReference type="FunFam" id="3.90.215.10:FF:000001">
    <property type="entry name" value="Tenascin isoform 1"/>
    <property type="match status" value="1"/>
</dbReference>
<dbReference type="InterPro" id="IPR020837">
    <property type="entry name" value="Fibrinogen_CS"/>
</dbReference>
<dbReference type="AlphaFoldDB" id="A0A3P8YJP3"/>
<evidence type="ECO:0000256" key="1">
    <source>
        <dbReference type="ARBA" id="ARBA00004606"/>
    </source>
</evidence>
<evidence type="ECO:0000256" key="10">
    <source>
        <dbReference type="ARBA" id="ARBA00023180"/>
    </source>
</evidence>
<evidence type="ECO:0000313" key="15">
    <source>
        <dbReference type="Proteomes" id="UP000265140"/>
    </source>
</evidence>
<feature type="region of interest" description="Disordered" evidence="12">
    <location>
        <begin position="199"/>
        <end position="232"/>
    </location>
</feature>
<gene>
    <name evidence="14" type="primary">FIBCD1</name>
</gene>
<keyword evidence="10" id="KW-0325">Glycoprotein</keyword>
<dbReference type="CDD" id="cd00087">
    <property type="entry name" value="FReD"/>
    <property type="match status" value="1"/>
</dbReference>
<dbReference type="Bgee" id="ENSELUG00000016156">
    <property type="expression patterns" value="Expressed in camera-type eye and 4 other cell types or tissues"/>
</dbReference>
<dbReference type="InterPro" id="IPR036056">
    <property type="entry name" value="Fibrinogen-like_C"/>
</dbReference>
<evidence type="ECO:0000256" key="5">
    <source>
        <dbReference type="ARBA" id="ARBA00022837"/>
    </source>
</evidence>
<evidence type="ECO:0000256" key="4">
    <source>
        <dbReference type="ARBA" id="ARBA00022723"/>
    </source>
</evidence>
<sequence length="450" mass="50428">MLLQCGKLFMCMVTRMGCSYFLCTILLFVAVLLAVTATGTILFMNHYQAPPPGSNDGPPLITTNQDEGNALVTVERGDGSRINIFIDPNCPDYNNNFLRLEGVQTSLLHSLTHHDTDLKSVKGQDRALLVKLAEEVAKLSAHTGQLKLEYESLRRGQGNLGQELNTLQTEQGRLIQLLSENELNMVKVVNSVNSMQKETGSLKSKLKADLQRAPVRSPRPKGCSNGSRPRDCSDIYASGQREDGIYSVFPTHFPAGFQVFCDMTTDGGGWTVIQRREDGAVNFFRAWDAYRDGFGKITGEHWLGLKRMHALTIQANYELRIDLEDFENSTAFAQYGAFGVGLFSVDPDEDGYPLTIADYSGTAGDSMLKHNGMKFTTKDQDNDHSENNCASFYHGAWWYRNCHTSNLNGQYLRGQHTSYADGIEWSSWTGWQYSLKFVEMKIRATREENK</sequence>
<dbReference type="InterPro" id="IPR050373">
    <property type="entry name" value="Fibrinogen_C-term_domain"/>
</dbReference>
<dbReference type="GO" id="GO:0046872">
    <property type="term" value="F:metal ion binding"/>
    <property type="evidence" value="ECO:0007669"/>
    <property type="project" value="UniProtKB-KW"/>
</dbReference>
<evidence type="ECO:0000259" key="13">
    <source>
        <dbReference type="PROSITE" id="PS51406"/>
    </source>
</evidence>
<evidence type="ECO:0000256" key="8">
    <source>
        <dbReference type="ARBA" id="ARBA00023136"/>
    </source>
</evidence>
<keyword evidence="2" id="KW-0147">Chitin-binding</keyword>
<dbReference type="NCBIfam" id="NF040941">
    <property type="entry name" value="GGGWT_bact"/>
    <property type="match status" value="1"/>
</dbReference>
<keyword evidence="3" id="KW-0812">Transmembrane</keyword>
<evidence type="ECO:0000256" key="2">
    <source>
        <dbReference type="ARBA" id="ARBA00022669"/>
    </source>
</evidence>
<keyword evidence="4" id="KW-0479">Metal-binding</keyword>
<comment type="subcellular location">
    <subcellularLocation>
        <location evidence="1">Membrane</location>
        <topology evidence="1">Single-pass type II membrane protein</topology>
    </subcellularLocation>
</comment>
<keyword evidence="5" id="KW-0106">Calcium</keyword>
<keyword evidence="9" id="KW-1015">Disulfide bond</keyword>
<dbReference type="GO" id="GO:0008061">
    <property type="term" value="F:chitin binding"/>
    <property type="evidence" value="ECO:0007669"/>
    <property type="project" value="UniProtKB-KW"/>
</dbReference>
<dbReference type="SUPFAM" id="SSF56496">
    <property type="entry name" value="Fibrinogen C-terminal domain-like"/>
    <property type="match status" value="1"/>
</dbReference>
<reference evidence="14" key="4">
    <citation type="submission" date="2025-09" db="UniProtKB">
        <authorList>
            <consortium name="Ensembl"/>
        </authorList>
    </citation>
    <scope>IDENTIFICATION</scope>
</reference>
<dbReference type="Proteomes" id="UP000265140">
    <property type="component" value="Chromosome 13"/>
</dbReference>
<evidence type="ECO:0000313" key="14">
    <source>
        <dbReference type="Ensembl" id="ENSELUP00000016341.2"/>
    </source>
</evidence>